<feature type="domain" description="Phytase-like" evidence="2">
    <location>
        <begin position="62"/>
        <end position="396"/>
    </location>
</feature>
<sequence>MDANNMKRKIIPVLIGCTLSFSALAAQPTAERYVVSFPEGTHVNYAGAFASAFPNGLPVGIGSGLLFTGKQGDALTFATITDRGPNADSPKEGKNETKIFVTPDFAPLLMTIRVQNGKAEAIDPPPLHDDKGAINGLPLASDVIGSTNEVAFSDTLHRLKGDNRGLDTEGITPDGKGGYWLCDEYGPFLINIDSKGKILAIHGPQAAEGEKAIAGGLPNILKWRQANRGFEGLTRMPDGRTIVAVQSTLDIDAKSKKKALFTRLVSFDPASGKTAMYGYPIDSAAYSKNSDAKIGDIVALDNQHILLIEQGRDKNNRMRNLIYEVDLNKASDLSGFDKPGEYPEFDDEKTLSQRGITLAQKTQVVDLRSLGWQQEKAEGLALIDSKTLAVANDNDFGVKVAMQHPVEGKTFKDYRVNAEGKLTLDDKQVETTLRVKPLEKPESDSELWIVTLPEALK</sequence>
<dbReference type="PANTHER" id="PTHR37957">
    <property type="entry name" value="BLR7070 PROTEIN"/>
    <property type="match status" value="1"/>
</dbReference>
<dbReference type="InterPro" id="IPR027372">
    <property type="entry name" value="Phytase-like_dom"/>
</dbReference>
<dbReference type="AlphaFoldDB" id="A0A090NY93"/>
<keyword evidence="3" id="KW-0378">Hydrolase</keyword>
<dbReference type="Proteomes" id="UP000017944">
    <property type="component" value="Unassembled WGS sequence"/>
</dbReference>
<evidence type="ECO:0000256" key="1">
    <source>
        <dbReference type="SAM" id="SignalP"/>
    </source>
</evidence>
<dbReference type="EMBL" id="AXUT01000084">
    <property type="protein sequence ID" value="ESU80863.1"/>
    <property type="molecule type" value="Genomic_DNA"/>
</dbReference>
<gene>
    <name evidence="3" type="ORF">WRSd3_01164</name>
</gene>
<name>A0A090NY93_SHIDY</name>
<evidence type="ECO:0000259" key="2">
    <source>
        <dbReference type="Pfam" id="PF13449"/>
    </source>
</evidence>
<dbReference type="GO" id="GO:0016158">
    <property type="term" value="F:inositol hexakisphosphate 3-phosphatase activity"/>
    <property type="evidence" value="ECO:0007669"/>
    <property type="project" value="UniProtKB-EC"/>
</dbReference>
<evidence type="ECO:0000313" key="3">
    <source>
        <dbReference type="EMBL" id="ESU80863.1"/>
    </source>
</evidence>
<dbReference type="Pfam" id="PF13449">
    <property type="entry name" value="Phytase-like"/>
    <property type="match status" value="1"/>
</dbReference>
<organism evidence="3 4">
    <name type="scientific">Shigella dysenteriae WRSd3</name>
    <dbReference type="NCBI Taxonomy" id="1401327"/>
    <lineage>
        <taxon>Bacteria</taxon>
        <taxon>Pseudomonadati</taxon>
        <taxon>Pseudomonadota</taxon>
        <taxon>Gammaproteobacteria</taxon>
        <taxon>Enterobacterales</taxon>
        <taxon>Enterobacteriaceae</taxon>
        <taxon>Shigella</taxon>
    </lineage>
</organism>
<keyword evidence="1" id="KW-0732">Signal</keyword>
<dbReference type="PATRIC" id="fig|1401327.3.peg.1074"/>
<accession>A0A090NY93</accession>
<evidence type="ECO:0000313" key="4">
    <source>
        <dbReference type="Proteomes" id="UP000017944"/>
    </source>
</evidence>
<proteinExistence type="predicted"/>
<protein>
    <submittedName>
        <fullName evidence="3">3-phytase</fullName>
        <ecNumber evidence="3">3.1.3.8</ecNumber>
    </submittedName>
</protein>
<comment type="caution">
    <text evidence="3">The sequence shown here is derived from an EMBL/GenBank/DDBJ whole genome shotgun (WGS) entry which is preliminary data.</text>
</comment>
<dbReference type="PANTHER" id="PTHR37957:SF1">
    <property type="entry name" value="PHYTASE-LIKE DOMAIN-CONTAINING PROTEIN"/>
    <property type="match status" value="1"/>
</dbReference>
<dbReference type="EC" id="3.1.3.8" evidence="3"/>
<reference evidence="3 4" key="1">
    <citation type="submission" date="2013-10" db="EMBL/GenBank/DDBJ databases">
        <title>Draft genomes and the virulence plasmids of Sd1617 vaccine constructs: WRSd3 and WRSd5.</title>
        <authorList>
            <person name="Aksomboon Vongsawan A."/>
            <person name="Venkatesan M.M."/>
            <person name="Vaisvil B."/>
            <person name="Emel G."/>
            <person name="Kepatral V."/>
            <person name="Sethabutr O."/>
            <person name="Serichantalergs O."/>
            <person name="Mason C."/>
        </authorList>
    </citation>
    <scope>NUCLEOTIDE SEQUENCE [LARGE SCALE GENOMIC DNA]</scope>
    <source>
        <strain evidence="3 4">WRSd3</strain>
    </source>
</reference>
<feature type="chain" id="PRO_5001861915" evidence="1">
    <location>
        <begin position="26"/>
        <end position="457"/>
    </location>
</feature>
<feature type="signal peptide" evidence="1">
    <location>
        <begin position="1"/>
        <end position="25"/>
    </location>
</feature>